<comment type="catalytic activity">
    <reaction evidence="1">
        <text>ATP + protein L-histidine = ADP + protein N-phospho-L-histidine.</text>
        <dbReference type="EC" id="2.7.13.3"/>
    </reaction>
</comment>
<evidence type="ECO:0000256" key="5">
    <source>
        <dbReference type="ARBA" id="ARBA00022777"/>
    </source>
</evidence>
<dbReference type="PANTHER" id="PTHR43711">
    <property type="entry name" value="TWO-COMPONENT HISTIDINE KINASE"/>
    <property type="match status" value="1"/>
</dbReference>
<dbReference type="InterPro" id="IPR000014">
    <property type="entry name" value="PAS"/>
</dbReference>
<dbReference type="InterPro" id="IPR050736">
    <property type="entry name" value="Sensor_HK_Regulatory"/>
</dbReference>
<dbReference type="InterPro" id="IPR013767">
    <property type="entry name" value="PAS_fold"/>
</dbReference>
<dbReference type="NCBIfam" id="TIGR00229">
    <property type="entry name" value="sensory_box"/>
    <property type="match status" value="1"/>
</dbReference>
<dbReference type="SMART" id="SM00388">
    <property type="entry name" value="HisKA"/>
    <property type="match status" value="1"/>
</dbReference>
<evidence type="ECO:0000313" key="11">
    <source>
        <dbReference type="Proteomes" id="UP000256708"/>
    </source>
</evidence>
<keyword evidence="11" id="KW-1185">Reference proteome</keyword>
<dbReference type="EMBL" id="QRGR01000022">
    <property type="protein sequence ID" value="RDV13547.1"/>
    <property type="molecule type" value="Genomic_DNA"/>
</dbReference>
<feature type="region of interest" description="Disordered" evidence="7">
    <location>
        <begin position="357"/>
        <end position="384"/>
    </location>
</feature>
<dbReference type="PANTHER" id="PTHR43711:SF31">
    <property type="entry name" value="HISTIDINE KINASE"/>
    <property type="match status" value="1"/>
</dbReference>
<dbReference type="Gene3D" id="3.30.565.10">
    <property type="entry name" value="Histidine kinase-like ATPase, C-terminal domain"/>
    <property type="match status" value="1"/>
</dbReference>
<feature type="domain" description="PAS" evidence="9">
    <location>
        <begin position="4"/>
        <end position="56"/>
    </location>
</feature>
<dbReference type="GO" id="GO:0006355">
    <property type="term" value="P:regulation of DNA-templated transcription"/>
    <property type="evidence" value="ECO:0007669"/>
    <property type="project" value="InterPro"/>
</dbReference>
<dbReference type="Gene3D" id="3.30.450.20">
    <property type="entry name" value="PAS domain"/>
    <property type="match status" value="1"/>
</dbReference>
<dbReference type="PROSITE" id="PS50109">
    <property type="entry name" value="HIS_KIN"/>
    <property type="match status" value="1"/>
</dbReference>
<dbReference type="InterPro" id="IPR005467">
    <property type="entry name" value="His_kinase_dom"/>
</dbReference>
<dbReference type="Proteomes" id="UP000256708">
    <property type="component" value="Unassembled WGS sequence"/>
</dbReference>
<dbReference type="RefSeq" id="WP_115567087.1">
    <property type="nucleotide sequence ID" value="NZ_QRGR01000022.1"/>
</dbReference>
<evidence type="ECO:0000259" key="8">
    <source>
        <dbReference type="PROSITE" id="PS50109"/>
    </source>
</evidence>
<comment type="caution">
    <text evidence="10">The sequence shown here is derived from an EMBL/GenBank/DDBJ whole genome shotgun (WGS) entry which is preliminary data.</text>
</comment>
<sequence length="384" mass="42841">MKSTFVSLKQVADFLPDTVIVVDEQIQIVGANDRITSLFGYYPQELIGQKLSMLLPHRYRGKHDMHFSNYFSHPEVRNMGVGKQFLGLRKDNTEVDIDIALAPFEANGRKLVIATIRDVTEKKELEHSLRKKNEQLKTVNTELERFGYMIAHDLKSPLLNIHALVQLMTRELPTEKSDKLVEYISALKTSLESMTRMISEVSAYSKADTSESAEEDIDLNLIIAEVRKLVHIPSNGRLDVDGQLPSVRGNRTKVLQVFVNLISNAFKHNDKEAPGVLVQGLQKGNTCLLSISDNGPGIPVQLRKRIFRLFDKGNSTRKDSQGIGLSIVKKIVEERGGEIIVNESPLGGAAFTFTWPGTTTSRETKSSDFDTTPQAASYQAESAL</sequence>
<name>A0A3D8L860_9BACT</name>
<keyword evidence="4" id="KW-0808">Transferase</keyword>
<gene>
    <name evidence="10" type="ORF">DXT99_18585</name>
</gene>
<evidence type="ECO:0000256" key="4">
    <source>
        <dbReference type="ARBA" id="ARBA00022679"/>
    </source>
</evidence>
<dbReference type="SUPFAM" id="SSF55874">
    <property type="entry name" value="ATPase domain of HSP90 chaperone/DNA topoisomerase II/histidine kinase"/>
    <property type="match status" value="1"/>
</dbReference>
<evidence type="ECO:0000313" key="10">
    <source>
        <dbReference type="EMBL" id="RDV13547.1"/>
    </source>
</evidence>
<keyword evidence="6" id="KW-0902">Two-component regulatory system</keyword>
<feature type="compositionally biased region" description="Polar residues" evidence="7">
    <location>
        <begin position="369"/>
        <end position="384"/>
    </location>
</feature>
<accession>A0A3D8L860</accession>
<dbReference type="InterPro" id="IPR004358">
    <property type="entry name" value="Sig_transdc_His_kin-like_C"/>
</dbReference>
<evidence type="ECO:0000256" key="2">
    <source>
        <dbReference type="ARBA" id="ARBA00012438"/>
    </source>
</evidence>
<evidence type="ECO:0000256" key="3">
    <source>
        <dbReference type="ARBA" id="ARBA00022553"/>
    </source>
</evidence>
<proteinExistence type="predicted"/>
<dbReference type="SMART" id="SM00091">
    <property type="entry name" value="PAS"/>
    <property type="match status" value="1"/>
</dbReference>
<dbReference type="CDD" id="cd00130">
    <property type="entry name" value="PAS"/>
    <property type="match status" value="1"/>
</dbReference>
<evidence type="ECO:0000256" key="6">
    <source>
        <dbReference type="ARBA" id="ARBA00023012"/>
    </source>
</evidence>
<dbReference type="InterPro" id="IPR036890">
    <property type="entry name" value="HATPase_C_sf"/>
</dbReference>
<dbReference type="InterPro" id="IPR003661">
    <property type="entry name" value="HisK_dim/P_dom"/>
</dbReference>
<dbReference type="SUPFAM" id="SSF47384">
    <property type="entry name" value="Homodimeric domain of signal transducing histidine kinase"/>
    <property type="match status" value="1"/>
</dbReference>
<dbReference type="Pfam" id="PF02518">
    <property type="entry name" value="HATPase_c"/>
    <property type="match status" value="1"/>
</dbReference>
<evidence type="ECO:0000256" key="1">
    <source>
        <dbReference type="ARBA" id="ARBA00000085"/>
    </source>
</evidence>
<dbReference type="SMART" id="SM00387">
    <property type="entry name" value="HATPase_c"/>
    <property type="match status" value="1"/>
</dbReference>
<dbReference type="InterPro" id="IPR035965">
    <property type="entry name" value="PAS-like_dom_sf"/>
</dbReference>
<dbReference type="CDD" id="cd00082">
    <property type="entry name" value="HisKA"/>
    <property type="match status" value="1"/>
</dbReference>
<keyword evidence="3" id="KW-0597">Phosphoprotein</keyword>
<dbReference type="EC" id="2.7.13.3" evidence="2"/>
<dbReference type="InterPro" id="IPR003594">
    <property type="entry name" value="HATPase_dom"/>
</dbReference>
<evidence type="ECO:0000259" key="9">
    <source>
        <dbReference type="PROSITE" id="PS50112"/>
    </source>
</evidence>
<dbReference type="PROSITE" id="PS50112">
    <property type="entry name" value="PAS"/>
    <property type="match status" value="1"/>
</dbReference>
<dbReference type="Pfam" id="PF00512">
    <property type="entry name" value="HisKA"/>
    <property type="match status" value="1"/>
</dbReference>
<dbReference type="AlphaFoldDB" id="A0A3D8L860"/>
<dbReference type="GO" id="GO:0000155">
    <property type="term" value="F:phosphorelay sensor kinase activity"/>
    <property type="evidence" value="ECO:0007669"/>
    <property type="project" value="InterPro"/>
</dbReference>
<organism evidence="10 11">
    <name type="scientific">Pontibacter diazotrophicus</name>
    <dbReference type="NCBI Taxonomy" id="1400979"/>
    <lineage>
        <taxon>Bacteria</taxon>
        <taxon>Pseudomonadati</taxon>
        <taxon>Bacteroidota</taxon>
        <taxon>Cytophagia</taxon>
        <taxon>Cytophagales</taxon>
        <taxon>Hymenobacteraceae</taxon>
        <taxon>Pontibacter</taxon>
    </lineage>
</organism>
<dbReference type="Gene3D" id="1.10.287.130">
    <property type="match status" value="1"/>
</dbReference>
<dbReference type="Pfam" id="PF00989">
    <property type="entry name" value="PAS"/>
    <property type="match status" value="1"/>
</dbReference>
<dbReference type="SUPFAM" id="SSF55785">
    <property type="entry name" value="PYP-like sensor domain (PAS domain)"/>
    <property type="match status" value="1"/>
</dbReference>
<dbReference type="InterPro" id="IPR036097">
    <property type="entry name" value="HisK_dim/P_sf"/>
</dbReference>
<protein>
    <recommendedName>
        <fullName evidence="2">histidine kinase</fullName>
        <ecNumber evidence="2">2.7.13.3</ecNumber>
    </recommendedName>
</protein>
<dbReference type="PRINTS" id="PR00344">
    <property type="entry name" value="BCTRLSENSOR"/>
</dbReference>
<feature type="domain" description="Histidine kinase" evidence="8">
    <location>
        <begin position="149"/>
        <end position="359"/>
    </location>
</feature>
<dbReference type="OrthoDB" id="905895at2"/>
<dbReference type="CDD" id="cd00075">
    <property type="entry name" value="HATPase"/>
    <property type="match status" value="1"/>
</dbReference>
<evidence type="ECO:0000256" key="7">
    <source>
        <dbReference type="SAM" id="MobiDB-lite"/>
    </source>
</evidence>
<keyword evidence="5 10" id="KW-0418">Kinase</keyword>
<reference evidence="11" key="1">
    <citation type="submission" date="2018-08" db="EMBL/GenBank/DDBJ databases">
        <authorList>
            <person name="Liu Z.-W."/>
            <person name="Du Z.-J."/>
        </authorList>
    </citation>
    <scope>NUCLEOTIDE SEQUENCE [LARGE SCALE GENOMIC DNA]</scope>
    <source>
        <strain evidence="11">H4X</strain>
    </source>
</reference>